<dbReference type="Gene3D" id="2.40.170.20">
    <property type="entry name" value="TonB-dependent receptor, beta-barrel domain"/>
    <property type="match status" value="1"/>
</dbReference>
<keyword evidence="6" id="KW-0408">Iron</keyword>
<evidence type="ECO:0000256" key="6">
    <source>
        <dbReference type="ARBA" id="ARBA00023004"/>
    </source>
</evidence>
<dbReference type="InterPro" id="IPR023997">
    <property type="entry name" value="TonB-dep_OMP_SusC/RagA_CS"/>
</dbReference>
<feature type="chain" id="PRO_5046991065" evidence="12">
    <location>
        <begin position="18"/>
        <end position="1145"/>
    </location>
</feature>
<dbReference type="PROSITE" id="PS52016">
    <property type="entry name" value="TONB_DEPENDENT_REC_3"/>
    <property type="match status" value="1"/>
</dbReference>
<sequence length="1145" mass="126880">MKLVSILLFASIISVHAKTYSQTKFTINIQNGKVKDVFEQIQRKSDYRIFYEELGITKIGDKAINLNMVQKTVQEVLDVALKNTNYTYKVIGKQISIFPAPRNTVVQGQPSPGLITGKIYDEKNEILPSASVKVVELNKTTIANANGMYNISVAPGVYTLEIRFLSYETQTLKDVKVQSGKTTALDIRLRPDAKQLNQVIVTALGIEKEEKALGYAVQKIEGIEVSQSPTSNWINALSGKVAGLNLNKVGGPVGTSDVVLRGDNVLALGGSGALIVVDGVPISSSQTGTGDGPIIGSDNPVDFGSSLSDLNPEDIENISVLKGPGAAALYGSRASNGAIIITTKSGKKSPGLGIYVNTYLTAYQVNNYPDYQWEYGQGTVGQDWYSYNNSVDGNSTKGTTGAWGPRFLGQPYFQFHSPYDTEAYSNPITAPRTERMPWVPQKNAYSGFFQSAVTSYTSVAVAGEGFRASAAYHKNEWIVPNTGFERILLSLSGNRKLSSRVNLNAKANYSRKYTDNLPSQGYNNQTVMYFMIQQTPNVNIDWYKQRWVPGEENVQEFSPFWNGLDNPYVVAYDMTNASDRHNMVGNVQATVQINDHLDFSVRSGADMSYEYRSQQRPQSTYRWKDGMYRQQNVFRIEANSDFLLKYKGAIPGLKYTASFGGNQRFNDYKYDNMMADRLTLPGVYNIANSRDPVITRSDKQRFLVNSLYGFVNLDFKGKYYLEITGRNDWSSTLPSHNSSFFYPSVNTSVLLNEVFAMPNWISFAKVRGSFASTGVDSKDPYAFLMNYYQTDFPGSLTTPGTLPNANLKPQFTDAYETGFDLRMFKGRLGLDVALYKGSTRNQIINLPVDPSGGFTSAMTNVGKVENKGIEVQFKGTPVQKKNGFKWDVNINWAANRNKVVDVASALGTEKRLNLYGITWANLYLVAEEGKALGQLYGLGFKRNPDGEMIFNNGLPVFTDTIQNFGNTNPNYTASIKNSFSWRGLTGSFLWDARVGGKMMSYSHAMLSGGGKLTNTLPGRETGIVGPGVIENADGSYSPNNVRIPAALYYAQYYHFTLMESNVFSSSYLKLREVSLSYKLPKRFIKWHAIKNASLAITGRDLLVFSKFPLFDPETATLNSAQVLPGIEIGQFPSTRSFGFSLNLEF</sequence>
<name>A0ABW4IES5_9SPHI</name>
<comment type="similarity">
    <text evidence="10 11">Belongs to the TonB-dependent receptor family.</text>
</comment>
<accession>A0ABW4IES5</accession>
<evidence type="ECO:0000256" key="4">
    <source>
        <dbReference type="ARBA" id="ARBA00022496"/>
    </source>
</evidence>
<comment type="subcellular location">
    <subcellularLocation>
        <location evidence="1 10">Cell outer membrane</location>
        <topology evidence="1 10">Multi-pass membrane protein</topology>
    </subcellularLocation>
</comment>
<dbReference type="Gene3D" id="2.170.130.10">
    <property type="entry name" value="TonB-dependent receptor, plug domain"/>
    <property type="match status" value="1"/>
</dbReference>
<keyword evidence="7 11" id="KW-0798">TonB box</keyword>
<protein>
    <submittedName>
        <fullName evidence="14">SusC/RagA family TonB-linked outer membrane protein</fullName>
    </submittedName>
</protein>
<dbReference type="Pfam" id="PF13715">
    <property type="entry name" value="CarbopepD_reg_2"/>
    <property type="match status" value="1"/>
</dbReference>
<dbReference type="NCBIfam" id="TIGR04056">
    <property type="entry name" value="OMP_RagA_SusC"/>
    <property type="match status" value="1"/>
</dbReference>
<dbReference type="InterPro" id="IPR012910">
    <property type="entry name" value="Plug_dom"/>
</dbReference>
<dbReference type="InterPro" id="IPR036942">
    <property type="entry name" value="Beta-barrel_TonB_sf"/>
</dbReference>
<dbReference type="Pfam" id="PF07715">
    <property type="entry name" value="Plug"/>
    <property type="match status" value="1"/>
</dbReference>
<feature type="domain" description="Secretin/TonB short N-terminal" evidence="13">
    <location>
        <begin position="47"/>
        <end position="100"/>
    </location>
</feature>
<comment type="caution">
    <text evidence="14">The sequence shown here is derived from an EMBL/GenBank/DDBJ whole genome shotgun (WGS) entry which is preliminary data.</text>
</comment>
<dbReference type="InterPro" id="IPR011662">
    <property type="entry name" value="Secretin/TonB_short_N"/>
</dbReference>
<dbReference type="Proteomes" id="UP001597118">
    <property type="component" value="Unassembled WGS sequence"/>
</dbReference>
<feature type="signal peptide" evidence="12">
    <location>
        <begin position="1"/>
        <end position="17"/>
    </location>
</feature>
<dbReference type="SUPFAM" id="SSF56935">
    <property type="entry name" value="Porins"/>
    <property type="match status" value="1"/>
</dbReference>
<evidence type="ECO:0000256" key="2">
    <source>
        <dbReference type="ARBA" id="ARBA00022448"/>
    </source>
</evidence>
<gene>
    <name evidence="14" type="ORF">ACFSAH_11335</name>
</gene>
<evidence type="ECO:0000256" key="8">
    <source>
        <dbReference type="ARBA" id="ARBA00023136"/>
    </source>
</evidence>
<evidence type="ECO:0000256" key="3">
    <source>
        <dbReference type="ARBA" id="ARBA00022452"/>
    </source>
</evidence>
<evidence type="ECO:0000256" key="9">
    <source>
        <dbReference type="ARBA" id="ARBA00023237"/>
    </source>
</evidence>
<dbReference type="SMART" id="SM00965">
    <property type="entry name" value="STN"/>
    <property type="match status" value="1"/>
</dbReference>
<dbReference type="Pfam" id="PF00593">
    <property type="entry name" value="TonB_dep_Rec_b-barrel"/>
    <property type="match status" value="1"/>
</dbReference>
<evidence type="ECO:0000256" key="5">
    <source>
        <dbReference type="ARBA" id="ARBA00022692"/>
    </source>
</evidence>
<evidence type="ECO:0000256" key="7">
    <source>
        <dbReference type="ARBA" id="ARBA00023077"/>
    </source>
</evidence>
<organism evidence="14 15">
    <name type="scientific">Pseudopedobacter beijingensis</name>
    <dbReference type="NCBI Taxonomy" id="1207056"/>
    <lineage>
        <taxon>Bacteria</taxon>
        <taxon>Pseudomonadati</taxon>
        <taxon>Bacteroidota</taxon>
        <taxon>Sphingobacteriia</taxon>
        <taxon>Sphingobacteriales</taxon>
        <taxon>Sphingobacteriaceae</taxon>
        <taxon>Pseudopedobacter</taxon>
    </lineage>
</organism>
<keyword evidence="4" id="KW-0410">Iron transport</keyword>
<dbReference type="Gene3D" id="2.60.40.1120">
    <property type="entry name" value="Carboxypeptidase-like, regulatory domain"/>
    <property type="match status" value="1"/>
</dbReference>
<dbReference type="InterPro" id="IPR008969">
    <property type="entry name" value="CarboxyPept-like_regulatory"/>
</dbReference>
<evidence type="ECO:0000256" key="11">
    <source>
        <dbReference type="RuleBase" id="RU003357"/>
    </source>
</evidence>
<dbReference type="Pfam" id="PF07660">
    <property type="entry name" value="STN"/>
    <property type="match status" value="1"/>
</dbReference>
<keyword evidence="9 10" id="KW-0998">Cell outer membrane</keyword>
<evidence type="ECO:0000256" key="12">
    <source>
        <dbReference type="SAM" id="SignalP"/>
    </source>
</evidence>
<reference evidence="15" key="1">
    <citation type="journal article" date="2019" name="Int. J. Syst. Evol. Microbiol.">
        <title>The Global Catalogue of Microorganisms (GCM) 10K type strain sequencing project: providing services to taxonomists for standard genome sequencing and annotation.</title>
        <authorList>
            <consortium name="The Broad Institute Genomics Platform"/>
            <consortium name="The Broad Institute Genome Sequencing Center for Infectious Disease"/>
            <person name="Wu L."/>
            <person name="Ma J."/>
        </authorList>
    </citation>
    <scope>NUCLEOTIDE SEQUENCE [LARGE SCALE GENOMIC DNA]</scope>
    <source>
        <strain evidence="15">CCUG 53762</strain>
    </source>
</reference>
<dbReference type="NCBIfam" id="TIGR04057">
    <property type="entry name" value="SusC_RagA_signa"/>
    <property type="match status" value="1"/>
</dbReference>
<dbReference type="InterPro" id="IPR039426">
    <property type="entry name" value="TonB-dep_rcpt-like"/>
</dbReference>
<dbReference type="InterPro" id="IPR023996">
    <property type="entry name" value="TonB-dep_OMP_SusC/RagA"/>
</dbReference>
<keyword evidence="12" id="KW-0732">Signal</keyword>
<keyword evidence="8 10" id="KW-0472">Membrane</keyword>
<dbReference type="RefSeq" id="WP_379662851.1">
    <property type="nucleotide sequence ID" value="NZ_JBHUDG010000017.1"/>
</dbReference>
<proteinExistence type="inferred from homology"/>
<evidence type="ECO:0000259" key="13">
    <source>
        <dbReference type="SMART" id="SM00965"/>
    </source>
</evidence>
<evidence type="ECO:0000313" key="15">
    <source>
        <dbReference type="Proteomes" id="UP001597118"/>
    </source>
</evidence>
<evidence type="ECO:0000256" key="10">
    <source>
        <dbReference type="PROSITE-ProRule" id="PRU01360"/>
    </source>
</evidence>
<dbReference type="EMBL" id="JBHUDG010000017">
    <property type="protein sequence ID" value="MFD1630474.1"/>
    <property type="molecule type" value="Genomic_DNA"/>
</dbReference>
<evidence type="ECO:0000256" key="1">
    <source>
        <dbReference type="ARBA" id="ARBA00004571"/>
    </source>
</evidence>
<evidence type="ECO:0000313" key="14">
    <source>
        <dbReference type="EMBL" id="MFD1630474.1"/>
    </source>
</evidence>
<dbReference type="SUPFAM" id="SSF49464">
    <property type="entry name" value="Carboxypeptidase regulatory domain-like"/>
    <property type="match status" value="1"/>
</dbReference>
<dbReference type="InterPro" id="IPR037066">
    <property type="entry name" value="Plug_dom_sf"/>
</dbReference>
<keyword evidence="3 10" id="KW-1134">Transmembrane beta strand</keyword>
<keyword evidence="4" id="KW-0406">Ion transport</keyword>
<dbReference type="InterPro" id="IPR000531">
    <property type="entry name" value="Beta-barrel_TonB"/>
</dbReference>
<keyword evidence="15" id="KW-1185">Reference proteome</keyword>
<keyword evidence="5 10" id="KW-0812">Transmembrane</keyword>
<keyword evidence="2 10" id="KW-0813">Transport</keyword>